<name>B7AW12_9FIRM</name>
<comment type="caution">
    <text evidence="2">The sequence shown here is derived from an EMBL/GenBank/DDBJ whole genome shotgun (WGS) entry which is preliminary data.</text>
</comment>
<sequence length="260" mass="28646">MLMLTQFARTELLLGKDAMEVLKNSRVAVFGVGGVGGYVCEALVRSGVGAFDLIDDDKVCLTNLNRQIIATRKTVGKYKVDVMEERIHDINPDARVRVHKCFFFLPENADEFPFDEYDYVVDAVDTVTAKISLVMKAQEKNIPVISSMGAGNKLDASQFRVADIYKTKVCPLAKVMRRELKKRGVKKLKVVYSEEMPTRPVEDMAISCRTNCICPPGAQHKCTERRDIPGSVAFVPSVAGLIIAGEVVKDLTAGAGRTDV</sequence>
<evidence type="ECO:0000259" key="1">
    <source>
        <dbReference type="Pfam" id="PF00899"/>
    </source>
</evidence>
<dbReference type="FunFam" id="3.40.50.720:FF:000141">
    <property type="entry name" value="tRNA threonylcarbamoyladenosine dehydratase"/>
    <property type="match status" value="1"/>
</dbReference>
<dbReference type="InterPro" id="IPR035985">
    <property type="entry name" value="Ubiquitin-activating_enz"/>
</dbReference>
<dbReference type="STRING" id="483218.BACPEC_02912"/>
<dbReference type="CDD" id="cd00755">
    <property type="entry name" value="YgdL_like"/>
    <property type="match status" value="1"/>
</dbReference>
<dbReference type="GO" id="GO:0061503">
    <property type="term" value="F:tRNA threonylcarbamoyladenosine dehydratase"/>
    <property type="evidence" value="ECO:0007669"/>
    <property type="project" value="TreeGrafter"/>
</dbReference>
<dbReference type="GO" id="GO:0061504">
    <property type="term" value="P:cyclic threonylcarbamoyladenosine biosynthetic process"/>
    <property type="evidence" value="ECO:0007669"/>
    <property type="project" value="TreeGrafter"/>
</dbReference>
<dbReference type="Pfam" id="PF00899">
    <property type="entry name" value="ThiF"/>
    <property type="match status" value="1"/>
</dbReference>
<reference evidence="2 3" key="1">
    <citation type="submission" date="2008-11" db="EMBL/GenBank/DDBJ databases">
        <title>Draft genome sequence of Bacteroides pectinophilus (ATCC 43243).</title>
        <authorList>
            <person name="Sudarsanam P."/>
            <person name="Ley R."/>
            <person name="Guruge J."/>
            <person name="Turnbaugh P.J."/>
            <person name="Mahowald M."/>
            <person name="Liep D."/>
            <person name="Gordon J."/>
        </authorList>
    </citation>
    <scope>NUCLEOTIDE SEQUENCE [LARGE SCALE GENOMIC DNA]</scope>
    <source>
        <strain evidence="2 3">ATCC 43243</strain>
    </source>
</reference>
<dbReference type="Gene3D" id="3.40.50.720">
    <property type="entry name" value="NAD(P)-binding Rossmann-like Domain"/>
    <property type="match status" value="1"/>
</dbReference>
<accession>B7AW12</accession>
<dbReference type="AlphaFoldDB" id="B7AW12"/>
<keyword evidence="3" id="KW-1185">Reference proteome</keyword>
<dbReference type="InterPro" id="IPR000594">
    <property type="entry name" value="ThiF_NAD_FAD-bd"/>
</dbReference>
<dbReference type="GO" id="GO:0008641">
    <property type="term" value="F:ubiquitin-like modifier activating enzyme activity"/>
    <property type="evidence" value="ECO:0007669"/>
    <property type="project" value="InterPro"/>
</dbReference>
<dbReference type="SUPFAM" id="SSF69572">
    <property type="entry name" value="Activating enzymes of the ubiquitin-like proteins"/>
    <property type="match status" value="1"/>
</dbReference>
<feature type="domain" description="THIF-type NAD/FAD binding fold" evidence="1">
    <location>
        <begin position="13"/>
        <end position="252"/>
    </location>
</feature>
<protein>
    <recommendedName>
        <fullName evidence="1">THIF-type NAD/FAD binding fold domain-containing protein</fullName>
    </recommendedName>
</protein>
<dbReference type="InterPro" id="IPR045886">
    <property type="entry name" value="ThiF/MoeB/HesA"/>
</dbReference>
<gene>
    <name evidence="2" type="ORF">BACPEC_02912</name>
</gene>
<proteinExistence type="predicted"/>
<dbReference type="HOGENOM" id="CLU_013325_4_1_9"/>
<dbReference type="EMBL" id="ABVQ01000037">
    <property type="protein sequence ID" value="EEC56403.1"/>
    <property type="molecule type" value="Genomic_DNA"/>
</dbReference>
<evidence type="ECO:0000313" key="2">
    <source>
        <dbReference type="EMBL" id="EEC56403.1"/>
    </source>
</evidence>
<evidence type="ECO:0000313" key="3">
    <source>
        <dbReference type="Proteomes" id="UP000003136"/>
    </source>
</evidence>
<organism evidence="2 3">
    <name type="scientific">[Bacteroides] pectinophilus ATCC 43243</name>
    <dbReference type="NCBI Taxonomy" id="483218"/>
    <lineage>
        <taxon>Bacteria</taxon>
        <taxon>Bacillati</taxon>
        <taxon>Bacillota</taxon>
        <taxon>Clostridia</taxon>
        <taxon>Eubacteriales</taxon>
    </lineage>
</organism>
<dbReference type="Proteomes" id="UP000003136">
    <property type="component" value="Unassembled WGS sequence"/>
</dbReference>
<dbReference type="PANTHER" id="PTHR43267">
    <property type="entry name" value="TRNA THREONYLCARBAMOYLADENOSINE DEHYDRATASE"/>
    <property type="match status" value="1"/>
</dbReference>
<dbReference type="eggNOG" id="COG1179">
    <property type="taxonomic scope" value="Bacteria"/>
</dbReference>
<reference evidence="2 3" key="2">
    <citation type="submission" date="2008-11" db="EMBL/GenBank/DDBJ databases">
        <authorList>
            <person name="Fulton L."/>
            <person name="Clifton S."/>
            <person name="Fulton B."/>
            <person name="Xu J."/>
            <person name="Minx P."/>
            <person name="Pepin K.H."/>
            <person name="Johnson M."/>
            <person name="Bhonagiri V."/>
            <person name="Nash W.E."/>
            <person name="Mardis E.R."/>
            <person name="Wilson R.K."/>
        </authorList>
    </citation>
    <scope>NUCLEOTIDE SEQUENCE [LARGE SCALE GENOMIC DNA]</scope>
    <source>
        <strain evidence="2 3">ATCC 43243</strain>
    </source>
</reference>
<dbReference type="PANTHER" id="PTHR43267:SF1">
    <property type="entry name" value="TRNA THREONYLCARBAMOYLADENOSINE DEHYDRATASE"/>
    <property type="match status" value="1"/>
</dbReference>